<dbReference type="Proteomes" id="UP000247702">
    <property type="component" value="Unassembled WGS sequence"/>
</dbReference>
<reference evidence="2 3" key="1">
    <citation type="submission" date="2017-11" db="EMBL/GenBank/DDBJ databases">
        <title>The genome of Rhizophagus clarus HR1 reveals common genetic basis of auxotrophy among arbuscular mycorrhizal fungi.</title>
        <authorList>
            <person name="Kobayashi Y."/>
        </authorList>
    </citation>
    <scope>NUCLEOTIDE SEQUENCE [LARGE SCALE GENOMIC DNA]</scope>
    <source>
        <strain evidence="2 3">HR1</strain>
    </source>
</reference>
<evidence type="ECO:0000313" key="3">
    <source>
        <dbReference type="Proteomes" id="UP000247702"/>
    </source>
</evidence>
<dbReference type="EMBL" id="BEXD01004150">
    <property type="protein sequence ID" value="GBC07536.1"/>
    <property type="molecule type" value="Genomic_DNA"/>
</dbReference>
<gene>
    <name evidence="2" type="ORF">RclHR1_07510012</name>
</gene>
<name>A0A2Z6RX35_9GLOM</name>
<evidence type="ECO:0000313" key="2">
    <source>
        <dbReference type="EMBL" id="GBC07536.1"/>
    </source>
</evidence>
<keyword evidence="3" id="KW-1185">Reference proteome</keyword>
<accession>A0A2Z6RX35</accession>
<sequence>MFGDAQENVKSVMQLSLDHDDHDESSIQFFLENLFGSDPEPSPSQVSSEIGKKIVELSKEETLEPSSHSCVSRLFSRVAFRASQLAVTVLSPFAAPRLLPSSAITSVYLLSAAGTSLAVLAVSIGGIVYYYETKNIPCKRCKRSMGGSEGCIEKCDKCKKEWEEDGCDTGYECCKEKEEKPGSRAREKCIICQETAIELKTKGCTQYCAKCKETCNTPGCDPSFKHDVIMD</sequence>
<dbReference type="AlphaFoldDB" id="A0A2Z6RX35"/>
<keyword evidence="1" id="KW-1133">Transmembrane helix</keyword>
<keyword evidence="1" id="KW-0472">Membrane</keyword>
<feature type="transmembrane region" description="Helical" evidence="1">
    <location>
        <begin position="107"/>
        <end position="131"/>
    </location>
</feature>
<keyword evidence="1" id="KW-0812">Transmembrane</keyword>
<comment type="caution">
    <text evidence="2">The sequence shown here is derived from an EMBL/GenBank/DDBJ whole genome shotgun (WGS) entry which is preliminary data.</text>
</comment>
<protein>
    <submittedName>
        <fullName evidence="2">Uncharacterized protein</fullName>
    </submittedName>
</protein>
<evidence type="ECO:0000256" key="1">
    <source>
        <dbReference type="SAM" id="Phobius"/>
    </source>
</evidence>
<organism evidence="2 3">
    <name type="scientific">Rhizophagus clarus</name>
    <dbReference type="NCBI Taxonomy" id="94130"/>
    <lineage>
        <taxon>Eukaryota</taxon>
        <taxon>Fungi</taxon>
        <taxon>Fungi incertae sedis</taxon>
        <taxon>Mucoromycota</taxon>
        <taxon>Glomeromycotina</taxon>
        <taxon>Glomeromycetes</taxon>
        <taxon>Glomerales</taxon>
        <taxon>Glomeraceae</taxon>
        <taxon>Rhizophagus</taxon>
    </lineage>
</organism>
<proteinExistence type="predicted"/>